<keyword evidence="4" id="KW-1185">Reference proteome</keyword>
<accession>A0AAJ0FJQ1</accession>
<feature type="transmembrane region" description="Helical" evidence="1">
    <location>
        <begin position="211"/>
        <end position="237"/>
    </location>
</feature>
<keyword evidence="1" id="KW-1133">Transmembrane helix</keyword>
<sequence>MSAKSNSRNVKWVEGLRGITSFLVIMTHMARAWDFPLFWPSDRPDVPPRFLQLPIIRIPFQGRIGVPIFAFLTGFVCAYKPLRLAYQQGNTPASLHSLARSAFRRPPRLMLPAVFATLISFVLSLLGAYQTSAHCDSFWVRFDTPDPAVNTFNGHIRRLLRSLLTTWTSTENVYDRHQWAMRPLLIGAFQVYLTLAATIGMRFKYRIMVHVLLYSYWLANTAALTETFGSNLALGTLLAELSLHRPTQNFLAARSRILTYIVAPILITIGLYLGSYPHEREEWQPWSRQMRDMFVDPAGDGTRGTLLVPLGSYAQRRMTSAAVQMCSLAIFLSPVLREAMSNRWLMWLGQHSFAVYLVHGTILRTVGMWIVYGVSLDKYVLRGSHGEGNPRETQFLHPLSRGHKQVAVVVFVSLTYLAAWAWMKWVDTTCAKITVWLEKRVFEDDDNGKEGMAEKGLAQPLLNGCADGILRPEESDRARQPS</sequence>
<organism evidence="3 4">
    <name type="scientific">Phialemonium atrogriseum</name>
    <dbReference type="NCBI Taxonomy" id="1093897"/>
    <lineage>
        <taxon>Eukaryota</taxon>
        <taxon>Fungi</taxon>
        <taxon>Dikarya</taxon>
        <taxon>Ascomycota</taxon>
        <taxon>Pezizomycotina</taxon>
        <taxon>Sordariomycetes</taxon>
        <taxon>Sordariomycetidae</taxon>
        <taxon>Cephalothecales</taxon>
        <taxon>Cephalothecaceae</taxon>
        <taxon>Phialemonium</taxon>
    </lineage>
</organism>
<dbReference type="Proteomes" id="UP001244011">
    <property type="component" value="Unassembled WGS sequence"/>
</dbReference>
<comment type="caution">
    <text evidence="3">The sequence shown here is derived from an EMBL/GenBank/DDBJ whole genome shotgun (WGS) entry which is preliminary data.</text>
</comment>
<feature type="transmembrane region" description="Helical" evidence="1">
    <location>
        <begin position="109"/>
        <end position="129"/>
    </location>
</feature>
<dbReference type="GO" id="GO:0016747">
    <property type="term" value="F:acyltransferase activity, transferring groups other than amino-acyl groups"/>
    <property type="evidence" value="ECO:0007669"/>
    <property type="project" value="InterPro"/>
</dbReference>
<gene>
    <name evidence="3" type="ORF">QBC33DRAFT_124107</name>
</gene>
<dbReference type="Pfam" id="PF01757">
    <property type="entry name" value="Acyl_transf_3"/>
    <property type="match status" value="1"/>
</dbReference>
<keyword evidence="3" id="KW-0012">Acyltransferase</keyword>
<dbReference type="GeneID" id="85305194"/>
<feature type="transmembrane region" description="Helical" evidence="1">
    <location>
        <begin position="179"/>
        <end position="199"/>
    </location>
</feature>
<feature type="domain" description="Acyltransferase 3" evidence="2">
    <location>
        <begin position="11"/>
        <end position="372"/>
    </location>
</feature>
<feature type="transmembrane region" description="Helical" evidence="1">
    <location>
        <begin position="356"/>
        <end position="374"/>
    </location>
</feature>
<dbReference type="EMBL" id="MU839014">
    <property type="protein sequence ID" value="KAK1765583.1"/>
    <property type="molecule type" value="Genomic_DNA"/>
</dbReference>
<keyword evidence="3" id="KW-0808">Transferase</keyword>
<dbReference type="PANTHER" id="PTHR23028:SF128">
    <property type="entry name" value="ACYLTRANSFERASE 3 DOMAIN-CONTAINING PROTEIN"/>
    <property type="match status" value="1"/>
</dbReference>
<proteinExistence type="predicted"/>
<protein>
    <submittedName>
        <fullName evidence="3">Acyltransferase family-domain-containing protein</fullName>
    </submittedName>
</protein>
<feature type="transmembrane region" description="Helical" evidence="1">
    <location>
        <begin position="56"/>
        <end position="79"/>
    </location>
</feature>
<evidence type="ECO:0000313" key="3">
    <source>
        <dbReference type="EMBL" id="KAK1765583.1"/>
    </source>
</evidence>
<evidence type="ECO:0000313" key="4">
    <source>
        <dbReference type="Proteomes" id="UP001244011"/>
    </source>
</evidence>
<dbReference type="InterPro" id="IPR050879">
    <property type="entry name" value="Acyltransferase_3"/>
</dbReference>
<evidence type="ECO:0000256" key="1">
    <source>
        <dbReference type="SAM" id="Phobius"/>
    </source>
</evidence>
<feature type="transmembrane region" description="Helical" evidence="1">
    <location>
        <begin position="406"/>
        <end position="423"/>
    </location>
</feature>
<feature type="transmembrane region" description="Helical" evidence="1">
    <location>
        <begin position="257"/>
        <end position="274"/>
    </location>
</feature>
<name>A0AAJ0FJQ1_9PEZI</name>
<dbReference type="AlphaFoldDB" id="A0AAJ0FJQ1"/>
<reference evidence="3" key="1">
    <citation type="submission" date="2023-06" db="EMBL/GenBank/DDBJ databases">
        <title>Genome-scale phylogeny and comparative genomics of the fungal order Sordariales.</title>
        <authorList>
            <consortium name="Lawrence Berkeley National Laboratory"/>
            <person name="Hensen N."/>
            <person name="Bonometti L."/>
            <person name="Westerberg I."/>
            <person name="Brannstrom I.O."/>
            <person name="Guillou S."/>
            <person name="Cros-Aarteil S."/>
            <person name="Calhoun S."/>
            <person name="Haridas S."/>
            <person name="Kuo A."/>
            <person name="Mondo S."/>
            <person name="Pangilinan J."/>
            <person name="Riley R."/>
            <person name="Labutti K."/>
            <person name="Andreopoulos B."/>
            <person name="Lipzen A."/>
            <person name="Chen C."/>
            <person name="Yanf M."/>
            <person name="Daum C."/>
            <person name="Ng V."/>
            <person name="Clum A."/>
            <person name="Steindorff A."/>
            <person name="Ohm R."/>
            <person name="Martin F."/>
            <person name="Silar P."/>
            <person name="Natvig D."/>
            <person name="Lalanne C."/>
            <person name="Gautier V."/>
            <person name="Ament-Velasquez S.L."/>
            <person name="Kruys A."/>
            <person name="Hutchinson M.I."/>
            <person name="Powell A.J."/>
            <person name="Barry K."/>
            <person name="Miller A.N."/>
            <person name="Grigoriev I.V."/>
            <person name="Debuchy R."/>
            <person name="Gladieux P."/>
            <person name="Thoren M.H."/>
            <person name="Johannesson H."/>
        </authorList>
    </citation>
    <scope>NUCLEOTIDE SEQUENCE</scope>
    <source>
        <strain evidence="3">8032-3</strain>
    </source>
</reference>
<keyword evidence="1" id="KW-0812">Transmembrane</keyword>
<dbReference type="PANTHER" id="PTHR23028">
    <property type="entry name" value="ACETYLTRANSFERASE"/>
    <property type="match status" value="1"/>
</dbReference>
<dbReference type="RefSeq" id="XP_060281796.1">
    <property type="nucleotide sequence ID" value="XM_060422007.1"/>
</dbReference>
<keyword evidence="1" id="KW-0472">Membrane</keyword>
<evidence type="ECO:0000259" key="2">
    <source>
        <dbReference type="Pfam" id="PF01757"/>
    </source>
</evidence>
<dbReference type="InterPro" id="IPR002656">
    <property type="entry name" value="Acyl_transf_3_dom"/>
</dbReference>